<name>A0A1V1P0H9_9BACT</name>
<organism evidence="1 2">
    <name type="scientific">Candidatus Magnetoglobus multicellularis str. Araruama</name>
    <dbReference type="NCBI Taxonomy" id="890399"/>
    <lineage>
        <taxon>Bacteria</taxon>
        <taxon>Pseudomonadati</taxon>
        <taxon>Thermodesulfobacteriota</taxon>
        <taxon>Desulfobacteria</taxon>
        <taxon>Desulfobacterales</taxon>
        <taxon>Desulfobacteraceae</taxon>
        <taxon>Candidatus Magnetoglobus</taxon>
    </lineage>
</organism>
<gene>
    <name evidence="1" type="ORF">OMM_10648</name>
</gene>
<protein>
    <submittedName>
        <fullName evidence="1">Uncharacterized protein</fullName>
    </submittedName>
</protein>
<evidence type="ECO:0000313" key="1">
    <source>
        <dbReference type="EMBL" id="ETR68323.1"/>
    </source>
</evidence>
<evidence type="ECO:0000313" key="2">
    <source>
        <dbReference type="Proteomes" id="UP000189670"/>
    </source>
</evidence>
<dbReference type="Proteomes" id="UP000189670">
    <property type="component" value="Unassembled WGS sequence"/>
</dbReference>
<comment type="caution">
    <text evidence="1">The sequence shown here is derived from an EMBL/GenBank/DDBJ whole genome shotgun (WGS) entry which is preliminary data.</text>
</comment>
<accession>A0A1V1P0H9</accession>
<sequence>MFHNVSLVRRGLMYLLPKNWLRPNGRNLKQMKILLRNCILYNKSNVEFMLHSSELMPGGSPRFKTEQSIEKLYSDLELLFIDANNNNFEGCTLSEFYQHFLRRQH</sequence>
<dbReference type="AlphaFoldDB" id="A0A1V1P0H9"/>
<proteinExistence type="predicted"/>
<dbReference type="EMBL" id="ATBP01000996">
    <property type="protein sequence ID" value="ETR68323.1"/>
    <property type="molecule type" value="Genomic_DNA"/>
</dbReference>
<reference evidence="2" key="1">
    <citation type="submission" date="2012-11" db="EMBL/GenBank/DDBJ databases">
        <authorList>
            <person name="Lucero-Rivera Y.E."/>
            <person name="Tovar-Ramirez D."/>
        </authorList>
    </citation>
    <scope>NUCLEOTIDE SEQUENCE [LARGE SCALE GENOMIC DNA]</scope>
    <source>
        <strain evidence="2">Araruama</strain>
    </source>
</reference>